<sequence>MKNLFKIILFTFSIIASSQEIVFNEPQFPAPEKELLYFNQEDFVFDTNSYNGPISKIDRIYTEYNSSGQALGTNTEINQPTKKFISNKKISKQPILDVLGVSSVEKIKRRQFRLFVFDSLDYISYYYKLKNGVIVNKSDEFNVMTSYLYDDKGRLIKKIIDHDYDGENIEIATYNSKGQIIEFKSFDTRDGLSVYEKHYTYNNLNLLIELKEEEAYYSIPWFEIEEETKKPIVITEFDYKKYLADDRQVFEKKIEFKYDINHQLIEAKQSHNVYSKDGTAYYNPEDYYNFNYNISYGKNKLYIDASLPSKRFYEYTFDDYKNPINIKSYVVTNSGKWLHKETILNITYK</sequence>
<dbReference type="OrthoDB" id="1442049at2"/>
<dbReference type="EMBL" id="PXOQ01000010">
    <property type="protein sequence ID" value="PSG87369.1"/>
    <property type="molecule type" value="Genomic_DNA"/>
</dbReference>
<dbReference type="Proteomes" id="UP000238426">
    <property type="component" value="Unassembled WGS sequence"/>
</dbReference>
<gene>
    <name evidence="1" type="ORF">C7H52_10825</name>
</gene>
<comment type="caution">
    <text evidence="1">The sequence shown here is derived from an EMBL/GenBank/DDBJ whole genome shotgun (WGS) entry which is preliminary data.</text>
</comment>
<evidence type="ECO:0000313" key="1">
    <source>
        <dbReference type="EMBL" id="PSG87369.1"/>
    </source>
</evidence>
<name>A0A2T1N6Z2_9FLAO</name>
<protein>
    <recommendedName>
        <fullName evidence="3">Sugar-binding protein</fullName>
    </recommendedName>
</protein>
<keyword evidence="2" id="KW-1185">Reference proteome</keyword>
<proteinExistence type="predicted"/>
<organism evidence="1 2">
    <name type="scientific">Aurantibacter aestuarii</name>
    <dbReference type="NCBI Taxonomy" id="1266046"/>
    <lineage>
        <taxon>Bacteria</taxon>
        <taxon>Pseudomonadati</taxon>
        <taxon>Bacteroidota</taxon>
        <taxon>Flavobacteriia</taxon>
        <taxon>Flavobacteriales</taxon>
        <taxon>Flavobacteriaceae</taxon>
        <taxon>Aurantibacter</taxon>
    </lineage>
</organism>
<evidence type="ECO:0008006" key="3">
    <source>
        <dbReference type="Google" id="ProtNLM"/>
    </source>
</evidence>
<dbReference type="RefSeq" id="WP_106463935.1">
    <property type="nucleotide sequence ID" value="NZ_PXOQ01000010.1"/>
</dbReference>
<dbReference type="AlphaFoldDB" id="A0A2T1N6Z2"/>
<evidence type="ECO:0000313" key="2">
    <source>
        <dbReference type="Proteomes" id="UP000238426"/>
    </source>
</evidence>
<accession>A0A2T1N6Z2</accession>
<reference evidence="1 2" key="1">
    <citation type="submission" date="2018-03" db="EMBL/GenBank/DDBJ databases">
        <title>Mesoflavibacter sp. HG37 and Mesoflavibacter sp. HG96 sp.nov., two marine bacteria isolated from seawater of Western Pacific Ocean.</title>
        <authorList>
            <person name="Cheng H."/>
            <person name="Wu Y.-H."/>
            <person name="Guo L.-L."/>
            <person name="Xu X.-W."/>
        </authorList>
    </citation>
    <scope>NUCLEOTIDE SEQUENCE [LARGE SCALE GENOMIC DNA]</scope>
    <source>
        <strain evidence="1 2">KCTC 32269</strain>
    </source>
</reference>
<dbReference type="Gene3D" id="2.180.10.10">
    <property type="entry name" value="RHS repeat-associated core"/>
    <property type="match status" value="1"/>
</dbReference>